<dbReference type="InterPro" id="IPR012337">
    <property type="entry name" value="RNaseH-like_sf"/>
</dbReference>
<dbReference type="SUPFAM" id="SSF53098">
    <property type="entry name" value="Ribonuclease H-like"/>
    <property type="match status" value="1"/>
</dbReference>
<dbReference type="Proteomes" id="UP000054538">
    <property type="component" value="Unassembled WGS sequence"/>
</dbReference>
<dbReference type="HOGENOM" id="CLU_1046238_0_0_1"/>
<keyword evidence="2" id="KW-1185">Reference proteome</keyword>
<protein>
    <submittedName>
        <fullName evidence="1">Uncharacterized protein</fullName>
    </submittedName>
</protein>
<dbReference type="EMBL" id="KN827782">
    <property type="protein sequence ID" value="KIK75903.1"/>
    <property type="molecule type" value="Genomic_DNA"/>
</dbReference>
<sequence length="266" mass="30317">MSRSAYATEHFNHEHLKISITRGLEVISNTHFRTVYWAGKSVQRGLPAFQVIVENEALGIDIASLNDLFIPGGVRMKFELDLARLLTVIGPYAKVIQCLEGGHVTADRVYYYWLGITSQLDSLFRRNEYDLTTSTIEDIRAITNCHFDEMITDAPNDIYIIVFFLNPEYRNAPIYKKPNPLAIPPLRIRQQDGVTTTSLKLPEDIIKHVGLSLQRILQNKYGDTYKNTATKNTTQTVMEHHNPLLTNIHPTDALKSLKEQLKSYGK</sequence>
<dbReference type="AlphaFoldDB" id="A0A0D0CL14"/>
<name>A0A0D0CL14_9AGAM</name>
<evidence type="ECO:0000313" key="2">
    <source>
        <dbReference type="Proteomes" id="UP000054538"/>
    </source>
</evidence>
<reference evidence="1 2" key="1">
    <citation type="submission" date="2014-04" db="EMBL/GenBank/DDBJ databases">
        <authorList>
            <consortium name="DOE Joint Genome Institute"/>
            <person name="Kuo A."/>
            <person name="Kohler A."/>
            <person name="Jargeat P."/>
            <person name="Nagy L.G."/>
            <person name="Floudas D."/>
            <person name="Copeland A."/>
            <person name="Barry K.W."/>
            <person name="Cichocki N."/>
            <person name="Veneault-Fourrey C."/>
            <person name="LaButti K."/>
            <person name="Lindquist E.A."/>
            <person name="Lipzen A."/>
            <person name="Lundell T."/>
            <person name="Morin E."/>
            <person name="Murat C."/>
            <person name="Sun H."/>
            <person name="Tunlid A."/>
            <person name="Henrissat B."/>
            <person name="Grigoriev I.V."/>
            <person name="Hibbett D.S."/>
            <person name="Martin F."/>
            <person name="Nordberg H.P."/>
            <person name="Cantor M.N."/>
            <person name="Hua S.X."/>
        </authorList>
    </citation>
    <scope>NUCLEOTIDE SEQUENCE [LARGE SCALE GENOMIC DNA]</scope>
    <source>
        <strain evidence="1 2">Ve08.2h10</strain>
    </source>
</reference>
<organism evidence="1 2">
    <name type="scientific">Paxillus rubicundulus Ve08.2h10</name>
    <dbReference type="NCBI Taxonomy" id="930991"/>
    <lineage>
        <taxon>Eukaryota</taxon>
        <taxon>Fungi</taxon>
        <taxon>Dikarya</taxon>
        <taxon>Basidiomycota</taxon>
        <taxon>Agaricomycotina</taxon>
        <taxon>Agaricomycetes</taxon>
        <taxon>Agaricomycetidae</taxon>
        <taxon>Boletales</taxon>
        <taxon>Paxilineae</taxon>
        <taxon>Paxillaceae</taxon>
        <taxon>Paxillus</taxon>
    </lineage>
</organism>
<gene>
    <name evidence="1" type="ORF">PAXRUDRAFT_18582</name>
</gene>
<accession>A0A0D0CL14</accession>
<dbReference type="InParanoid" id="A0A0D0CL14"/>
<proteinExistence type="predicted"/>
<evidence type="ECO:0000313" key="1">
    <source>
        <dbReference type="EMBL" id="KIK75903.1"/>
    </source>
</evidence>
<reference evidence="2" key="2">
    <citation type="submission" date="2015-01" db="EMBL/GenBank/DDBJ databases">
        <title>Evolutionary Origins and Diversification of the Mycorrhizal Mutualists.</title>
        <authorList>
            <consortium name="DOE Joint Genome Institute"/>
            <consortium name="Mycorrhizal Genomics Consortium"/>
            <person name="Kohler A."/>
            <person name="Kuo A."/>
            <person name="Nagy L.G."/>
            <person name="Floudas D."/>
            <person name="Copeland A."/>
            <person name="Barry K.W."/>
            <person name="Cichocki N."/>
            <person name="Veneault-Fourrey C."/>
            <person name="LaButti K."/>
            <person name="Lindquist E.A."/>
            <person name="Lipzen A."/>
            <person name="Lundell T."/>
            <person name="Morin E."/>
            <person name="Murat C."/>
            <person name="Riley R."/>
            <person name="Ohm R."/>
            <person name="Sun H."/>
            <person name="Tunlid A."/>
            <person name="Henrissat B."/>
            <person name="Grigoriev I.V."/>
            <person name="Hibbett D.S."/>
            <person name="Martin F."/>
        </authorList>
    </citation>
    <scope>NUCLEOTIDE SEQUENCE [LARGE SCALE GENOMIC DNA]</scope>
    <source>
        <strain evidence="2">Ve08.2h10</strain>
    </source>
</reference>
<dbReference type="OrthoDB" id="3236755at2759"/>